<sequence length="272" mass="29427">MFAPSALPGAAKPVYYTLRVAVAMCFIGHGAFGIITKAVWCNYFAVFGIDAVTAYKLMPLVGTVDILMGISMLVYPTRAIALWLVIWGLFTASLRPASGEPFAEMIERAGNYGAPLALLLLCGMQAKFKTWFTFIQPPGNVAFNIKSTVGICLRVAAFLLLSGHGWLNLLHKKTLIGQYTGLGFQQANTVATVAGITEIVAAILILIRPSRGLLFAFLIWKIGTELLYPNHLLFEWVERGGSYGTLLALWFICAPAITAQNKAGQAVLKPVG</sequence>
<keyword evidence="3" id="KW-1185">Reference proteome</keyword>
<gene>
    <name evidence="2" type="ORF">GCM10023149_35350</name>
</gene>
<name>A0ABP8GUS1_9SPHI</name>
<keyword evidence="1" id="KW-0812">Transmembrane</keyword>
<accession>A0ABP8GUS1</accession>
<feature type="transmembrane region" description="Helical" evidence="1">
    <location>
        <begin position="109"/>
        <end position="128"/>
    </location>
</feature>
<dbReference type="RefSeq" id="WP_345212475.1">
    <property type="nucleotide sequence ID" value="NZ_BAABFT010000010.1"/>
</dbReference>
<proteinExistence type="predicted"/>
<organism evidence="2 3">
    <name type="scientific">Mucilaginibacter gynuensis</name>
    <dbReference type="NCBI Taxonomy" id="1302236"/>
    <lineage>
        <taxon>Bacteria</taxon>
        <taxon>Pseudomonadati</taxon>
        <taxon>Bacteroidota</taxon>
        <taxon>Sphingobacteriia</taxon>
        <taxon>Sphingobacteriales</taxon>
        <taxon>Sphingobacteriaceae</taxon>
        <taxon>Mucilaginibacter</taxon>
    </lineage>
</organism>
<feature type="transmembrane region" description="Helical" evidence="1">
    <location>
        <begin position="190"/>
        <end position="220"/>
    </location>
</feature>
<dbReference type="Proteomes" id="UP001500582">
    <property type="component" value="Unassembled WGS sequence"/>
</dbReference>
<evidence type="ECO:0000313" key="3">
    <source>
        <dbReference type="Proteomes" id="UP001500582"/>
    </source>
</evidence>
<feature type="transmembrane region" description="Helical" evidence="1">
    <location>
        <begin position="148"/>
        <end position="169"/>
    </location>
</feature>
<keyword evidence="1" id="KW-1133">Transmembrane helix</keyword>
<reference evidence="3" key="1">
    <citation type="journal article" date="2019" name="Int. J. Syst. Evol. Microbiol.">
        <title>The Global Catalogue of Microorganisms (GCM) 10K type strain sequencing project: providing services to taxonomists for standard genome sequencing and annotation.</title>
        <authorList>
            <consortium name="The Broad Institute Genomics Platform"/>
            <consortium name="The Broad Institute Genome Sequencing Center for Infectious Disease"/>
            <person name="Wu L."/>
            <person name="Ma J."/>
        </authorList>
    </citation>
    <scope>NUCLEOTIDE SEQUENCE [LARGE SCALE GENOMIC DNA]</scope>
    <source>
        <strain evidence="3">JCM 17705</strain>
    </source>
</reference>
<evidence type="ECO:0008006" key="4">
    <source>
        <dbReference type="Google" id="ProtNLM"/>
    </source>
</evidence>
<keyword evidence="1" id="KW-0472">Membrane</keyword>
<evidence type="ECO:0000256" key="1">
    <source>
        <dbReference type="SAM" id="Phobius"/>
    </source>
</evidence>
<evidence type="ECO:0000313" key="2">
    <source>
        <dbReference type="EMBL" id="GAA4330274.1"/>
    </source>
</evidence>
<dbReference type="EMBL" id="BAABFT010000010">
    <property type="protein sequence ID" value="GAA4330274.1"/>
    <property type="molecule type" value="Genomic_DNA"/>
</dbReference>
<feature type="transmembrane region" description="Helical" evidence="1">
    <location>
        <begin position="20"/>
        <end position="45"/>
    </location>
</feature>
<protein>
    <recommendedName>
        <fullName evidence="4">DoxX family protein</fullName>
    </recommendedName>
</protein>
<comment type="caution">
    <text evidence="2">The sequence shown here is derived from an EMBL/GenBank/DDBJ whole genome shotgun (WGS) entry which is preliminary data.</text>
</comment>